<name>A0A6C0GCB6_9BACT</name>
<dbReference type="RefSeq" id="WP_162441621.1">
    <property type="nucleotide sequence ID" value="NZ_CP048222.1"/>
</dbReference>
<keyword evidence="2" id="KW-1185">Reference proteome</keyword>
<evidence type="ECO:0000313" key="1">
    <source>
        <dbReference type="EMBL" id="QHT65537.1"/>
    </source>
</evidence>
<proteinExistence type="predicted"/>
<sequence>MESNSLLFGNIESGLSLIELFTIVKQRFERTQIRESTHYASGKYIRTDFGHEGYMTFEKINPKEYLIKAEAELPGDLLQLAAMLDKLFKQNEIKLIFEVYDRHNNLYASDKLKR</sequence>
<dbReference type="KEGG" id="rhoz:GXP67_02075"/>
<dbReference type="AlphaFoldDB" id="A0A6C0GCB6"/>
<dbReference type="Proteomes" id="UP000480178">
    <property type="component" value="Chromosome"/>
</dbReference>
<organism evidence="1 2">
    <name type="scientific">Rhodocytophaga rosea</name>
    <dbReference type="NCBI Taxonomy" id="2704465"/>
    <lineage>
        <taxon>Bacteria</taxon>
        <taxon>Pseudomonadati</taxon>
        <taxon>Bacteroidota</taxon>
        <taxon>Cytophagia</taxon>
        <taxon>Cytophagales</taxon>
        <taxon>Rhodocytophagaceae</taxon>
        <taxon>Rhodocytophaga</taxon>
    </lineage>
</organism>
<protein>
    <submittedName>
        <fullName evidence="1">Uncharacterized protein</fullName>
    </submittedName>
</protein>
<gene>
    <name evidence="1" type="ORF">GXP67_02075</name>
</gene>
<reference evidence="1 2" key="1">
    <citation type="submission" date="2020-01" db="EMBL/GenBank/DDBJ databases">
        <authorList>
            <person name="Kim M.K."/>
        </authorList>
    </citation>
    <scope>NUCLEOTIDE SEQUENCE [LARGE SCALE GENOMIC DNA]</scope>
    <source>
        <strain evidence="1 2">172606-1</strain>
    </source>
</reference>
<dbReference type="EMBL" id="CP048222">
    <property type="protein sequence ID" value="QHT65537.1"/>
    <property type="molecule type" value="Genomic_DNA"/>
</dbReference>
<evidence type="ECO:0000313" key="2">
    <source>
        <dbReference type="Proteomes" id="UP000480178"/>
    </source>
</evidence>
<accession>A0A6C0GCB6</accession>